<dbReference type="InterPro" id="IPR013655">
    <property type="entry name" value="PAS_fold_3"/>
</dbReference>
<dbReference type="InterPro" id="IPR001610">
    <property type="entry name" value="PAC"/>
</dbReference>
<dbReference type="Pfam" id="PF08447">
    <property type="entry name" value="PAS_3"/>
    <property type="match status" value="1"/>
</dbReference>
<dbReference type="SUPFAM" id="SSF55785">
    <property type="entry name" value="PYP-like sensor domain (PAS domain)"/>
    <property type="match status" value="1"/>
</dbReference>
<dbReference type="Pfam" id="PF01590">
    <property type="entry name" value="GAF"/>
    <property type="match status" value="1"/>
</dbReference>
<dbReference type="SMART" id="SM00065">
    <property type="entry name" value="GAF"/>
    <property type="match status" value="1"/>
</dbReference>
<dbReference type="Pfam" id="PF07228">
    <property type="entry name" value="SpoIIE"/>
    <property type="match status" value="1"/>
</dbReference>
<keyword evidence="1" id="KW-0378">Hydrolase</keyword>
<proteinExistence type="predicted"/>
<dbReference type="Proteomes" id="UP001555826">
    <property type="component" value="Unassembled WGS sequence"/>
</dbReference>
<dbReference type="Gene3D" id="3.60.40.10">
    <property type="entry name" value="PPM-type phosphatase domain"/>
    <property type="match status" value="1"/>
</dbReference>
<dbReference type="InterPro" id="IPR052016">
    <property type="entry name" value="Bact_Sigma-Reg"/>
</dbReference>
<evidence type="ECO:0000313" key="3">
    <source>
        <dbReference type="EMBL" id="MEW9267293.1"/>
    </source>
</evidence>
<dbReference type="InterPro" id="IPR003018">
    <property type="entry name" value="GAF"/>
</dbReference>
<feature type="domain" description="PAC" evidence="2">
    <location>
        <begin position="97"/>
        <end position="149"/>
    </location>
</feature>
<dbReference type="InterPro" id="IPR000014">
    <property type="entry name" value="PAS"/>
</dbReference>
<name>A0ABV3PD87_9ACTN</name>
<dbReference type="SUPFAM" id="SSF81606">
    <property type="entry name" value="PP2C-like"/>
    <property type="match status" value="1"/>
</dbReference>
<dbReference type="SUPFAM" id="SSF55781">
    <property type="entry name" value="GAF domain-like"/>
    <property type="match status" value="1"/>
</dbReference>
<dbReference type="InterPro" id="IPR029016">
    <property type="entry name" value="GAF-like_dom_sf"/>
</dbReference>
<dbReference type="Gene3D" id="3.30.450.20">
    <property type="entry name" value="PAS domain"/>
    <property type="match status" value="1"/>
</dbReference>
<accession>A0ABV3PD87</accession>
<evidence type="ECO:0000259" key="2">
    <source>
        <dbReference type="PROSITE" id="PS50113"/>
    </source>
</evidence>
<dbReference type="PANTHER" id="PTHR43156">
    <property type="entry name" value="STAGE II SPORULATION PROTEIN E-RELATED"/>
    <property type="match status" value="1"/>
</dbReference>
<evidence type="ECO:0000313" key="4">
    <source>
        <dbReference type="Proteomes" id="UP001555826"/>
    </source>
</evidence>
<dbReference type="SMART" id="SM00331">
    <property type="entry name" value="PP2C_SIG"/>
    <property type="match status" value="1"/>
</dbReference>
<dbReference type="InterPro" id="IPR001932">
    <property type="entry name" value="PPM-type_phosphatase-like_dom"/>
</dbReference>
<dbReference type="InterPro" id="IPR035965">
    <property type="entry name" value="PAS-like_dom_sf"/>
</dbReference>
<dbReference type="RefSeq" id="WP_367640571.1">
    <property type="nucleotide sequence ID" value="NZ_JBFNQN010000016.1"/>
</dbReference>
<evidence type="ECO:0000256" key="1">
    <source>
        <dbReference type="ARBA" id="ARBA00022801"/>
    </source>
</evidence>
<sequence length="568" mass="59142">MSGRSPDEVTGAGPAPSVGDAGQARLAVALEAAQLGLWEWEPGSGSVVWDPRSTVMFGFGDRAATGTVADVDASVDPRDRQRVHLAMQQAVATAGSIEVEFRTRWSDGSEHWVHARGQAIVDTDGRVVRLVGTNADVTAVHADAQQRAADAAAMAGLVAVATDLGDAHSEAAVLQVVTDRGTPLLGAQAMGLALIDHDEPGVRTLATAFDAEFLAAHAHLAPTVRLPLVDTAITGRAHFLPDLAATVPEFPDAATVYSRTGTEASAAVPLHGAGGSVVGALSVAFAEPHQWRPAEERLLEAFAALTSQALQRLSARAAESAAAARAARFTETLQKTLLTWTPPDDGGLQVAVRYVPAAHHTRVGGDWYDVFTTAGGVLNVVIGDVTGHDQQAAAAMAQLRNLLRGIAHSTDAGPAATLTALDRAISDLHVGVLATVVVAQVRRDVSGVRLLWANAGHPPPLLVDASATARFLDAESDLLLGLQPETVRHEHEVDLPEGSTLVLCTDGLVERRSVHLQRGLDWLAVASSDLVRSGALPVADGVCDGLLELVGEDLEDDVALLALHVAAP</sequence>
<dbReference type="EMBL" id="JBFNQN010000016">
    <property type="protein sequence ID" value="MEW9267293.1"/>
    <property type="molecule type" value="Genomic_DNA"/>
</dbReference>
<dbReference type="InterPro" id="IPR000700">
    <property type="entry name" value="PAS-assoc_C"/>
</dbReference>
<dbReference type="PANTHER" id="PTHR43156:SF2">
    <property type="entry name" value="STAGE II SPORULATION PROTEIN E"/>
    <property type="match status" value="1"/>
</dbReference>
<dbReference type="PROSITE" id="PS50113">
    <property type="entry name" value="PAC"/>
    <property type="match status" value="1"/>
</dbReference>
<dbReference type="InterPro" id="IPR036457">
    <property type="entry name" value="PPM-type-like_dom_sf"/>
</dbReference>
<gene>
    <name evidence="3" type="ORF">AB1207_21295</name>
</gene>
<reference evidence="3 4" key="1">
    <citation type="submission" date="2024-07" db="EMBL/GenBank/DDBJ databases">
        <authorList>
            <person name="Thanompreechachai J."/>
            <person name="Duangmal K."/>
        </authorList>
    </citation>
    <scope>NUCLEOTIDE SEQUENCE [LARGE SCALE GENOMIC DNA]</scope>
    <source>
        <strain evidence="3 4">KCTC 19886</strain>
    </source>
</reference>
<dbReference type="Gene3D" id="3.30.450.40">
    <property type="match status" value="1"/>
</dbReference>
<organism evidence="3 4">
    <name type="scientific">Kineococcus endophyticus</name>
    <dbReference type="NCBI Taxonomy" id="1181883"/>
    <lineage>
        <taxon>Bacteria</taxon>
        <taxon>Bacillati</taxon>
        <taxon>Actinomycetota</taxon>
        <taxon>Actinomycetes</taxon>
        <taxon>Kineosporiales</taxon>
        <taxon>Kineosporiaceae</taxon>
        <taxon>Kineococcus</taxon>
    </lineage>
</organism>
<keyword evidence="4" id="KW-1185">Reference proteome</keyword>
<dbReference type="CDD" id="cd00130">
    <property type="entry name" value="PAS"/>
    <property type="match status" value="1"/>
</dbReference>
<dbReference type="SMART" id="SM00086">
    <property type="entry name" value="PAC"/>
    <property type="match status" value="1"/>
</dbReference>
<comment type="caution">
    <text evidence="3">The sequence shown here is derived from an EMBL/GenBank/DDBJ whole genome shotgun (WGS) entry which is preliminary data.</text>
</comment>
<protein>
    <submittedName>
        <fullName evidence="3">SpoIIE family protein phosphatase</fullName>
    </submittedName>
</protein>